<evidence type="ECO:0000256" key="1">
    <source>
        <dbReference type="SAM" id="Coils"/>
    </source>
</evidence>
<reference evidence="2" key="3">
    <citation type="submission" date="2025-09" db="UniProtKB">
        <authorList>
            <consortium name="Ensembl"/>
        </authorList>
    </citation>
    <scope>IDENTIFICATION</scope>
</reference>
<dbReference type="GO" id="GO:0051225">
    <property type="term" value="P:spindle assembly"/>
    <property type="evidence" value="ECO:0007669"/>
    <property type="project" value="InterPro"/>
</dbReference>
<dbReference type="EMBL" id="AFYH01099695">
    <property type="status" value="NOT_ANNOTATED_CDS"/>
    <property type="molecule type" value="Genomic_DNA"/>
</dbReference>
<dbReference type="InterPro" id="IPR026215">
    <property type="entry name" value="HAUS5_metazoa"/>
</dbReference>
<dbReference type="EMBL" id="AFYH01099693">
    <property type="status" value="NOT_ANNOTATED_CDS"/>
    <property type="molecule type" value="Genomic_DNA"/>
</dbReference>
<dbReference type="GO" id="GO:0007098">
    <property type="term" value="P:centrosome cycle"/>
    <property type="evidence" value="ECO:0007669"/>
    <property type="project" value="InterPro"/>
</dbReference>
<dbReference type="GO" id="GO:0005813">
    <property type="term" value="C:centrosome"/>
    <property type="evidence" value="ECO:0007669"/>
    <property type="project" value="TreeGrafter"/>
</dbReference>
<dbReference type="Pfam" id="PF14817">
    <property type="entry name" value="HAUS5"/>
    <property type="match status" value="1"/>
</dbReference>
<dbReference type="InParanoid" id="H3AUI7"/>
<proteinExistence type="predicted"/>
<protein>
    <submittedName>
        <fullName evidence="2">HAUS augmin like complex subunit 5</fullName>
    </submittedName>
</protein>
<reference evidence="2" key="2">
    <citation type="submission" date="2025-08" db="UniProtKB">
        <authorList>
            <consortium name="Ensembl"/>
        </authorList>
    </citation>
    <scope>IDENTIFICATION</scope>
</reference>
<dbReference type="OMA" id="LRYYVNQ"/>
<dbReference type="EMBL" id="AFYH01099697">
    <property type="status" value="NOT_ANNOTATED_CDS"/>
    <property type="molecule type" value="Genomic_DNA"/>
</dbReference>
<dbReference type="PRINTS" id="PR02091">
    <property type="entry name" value="HAUSAUGMINL5"/>
</dbReference>
<dbReference type="AlphaFoldDB" id="H3AUI7"/>
<sequence length="681" mass="78058">LLKFKVAQGLYKHPVYEEMGLPARKLPPDSMFRKLCLGQCADIWKHVTQHVCSQRTVKKIRGNLYWYTQLQQSEVEQKRSENELERRRQLLQDISGVTSEIQQLDLQIEMAQRQLASDESAIEQTQEKIRDVKKRILLLRAYSNWRAKERKKLRENIVKINHSLERCQHVSSQARSEVVLGSIFVESNGSGNSSSAVPESEVLRDVKKACIMRYEFIRSLLYDETLGSLLFGSEEQKKASYQLWLSLVEKIASSHPPNHILQTLEHLAAQNAHELHDLTDSLSIPKDLEKLKARNPRIYKKTNKPKNSLFRVESSHLQDVSAASAGQPSVQWLLQEGWGNCEKLWVQQLPLQALQKKLSAVLASVLQETYPLLSDGAGSANPSRAALELELKAVKAMAYRDALLEQCQELGEAAALKQQEVRELQQKLRCILDFRELVVEKQDQIRALVKGNSCSKSQLKKSRAEIESFIREKLLRHEASVESESSKLRNAVSREVKQFSLVALPCLQLRTFGDVQRVPAHKLSIRKLTGGSQNETRVLRNAGQSLAFPFYKAPERLAYHVAEIKLELRYLQVQLSCRNSTLQGAEQHKPSSAPDVRALLQLLREHDQEQVERLLPRIQRLMQLNTQGLKYEKEVRGTISAWWEQPAQFSLPGEKRLGLTLQQWLERWVLGVKTLQQKHWS</sequence>
<dbReference type="GO" id="GO:0070652">
    <property type="term" value="C:HAUS complex"/>
    <property type="evidence" value="ECO:0007669"/>
    <property type="project" value="InterPro"/>
</dbReference>
<reference evidence="3" key="1">
    <citation type="submission" date="2011-08" db="EMBL/GenBank/DDBJ databases">
        <title>The draft genome of Latimeria chalumnae.</title>
        <authorList>
            <person name="Di Palma F."/>
            <person name="Alfoldi J."/>
            <person name="Johnson J."/>
            <person name="Berlin A."/>
            <person name="Gnerre S."/>
            <person name="Jaffe D."/>
            <person name="MacCallum I."/>
            <person name="Young S."/>
            <person name="Walker B.J."/>
            <person name="Lander E."/>
            <person name="Lindblad-Toh K."/>
        </authorList>
    </citation>
    <scope>NUCLEOTIDE SEQUENCE [LARGE SCALE GENOMIC DNA]</scope>
    <source>
        <strain evidence="3">Wild caught</strain>
    </source>
</reference>
<evidence type="ECO:0000313" key="2">
    <source>
        <dbReference type="Ensembl" id="ENSLACP00000013308.1"/>
    </source>
</evidence>
<dbReference type="Proteomes" id="UP000008672">
    <property type="component" value="Unassembled WGS sequence"/>
</dbReference>
<dbReference type="PANTHER" id="PTHR28588">
    <property type="entry name" value="HAUS AUGMIN-LIKE COMPLEX SUBUNIT 5"/>
    <property type="match status" value="1"/>
</dbReference>
<dbReference type="PANTHER" id="PTHR28588:SF1">
    <property type="entry name" value="HAUS AUGMIN-LIKE COMPLEX SUBUNIT 5"/>
    <property type="match status" value="1"/>
</dbReference>
<accession>H3AUI7</accession>
<feature type="coiled-coil region" evidence="1">
    <location>
        <begin position="70"/>
        <end position="135"/>
    </location>
</feature>
<dbReference type="GeneTree" id="ENSGT00940000165447"/>
<name>H3AUI7_LATCH</name>
<dbReference type="FunCoup" id="H3AUI7">
    <property type="interactions" value="1751"/>
</dbReference>
<dbReference type="EMBL" id="AFYH01099696">
    <property type="status" value="NOT_ANNOTATED_CDS"/>
    <property type="molecule type" value="Genomic_DNA"/>
</dbReference>
<dbReference type="InterPro" id="IPR029131">
    <property type="entry name" value="HAUS5"/>
</dbReference>
<dbReference type="STRING" id="7897.ENSLACP00000013308"/>
<evidence type="ECO:0000313" key="3">
    <source>
        <dbReference type="Proteomes" id="UP000008672"/>
    </source>
</evidence>
<gene>
    <name evidence="2" type="primary">LOC102352320</name>
</gene>
<keyword evidence="3" id="KW-1185">Reference proteome</keyword>
<dbReference type="Ensembl" id="ENSLACT00000013404.1">
    <property type="protein sequence ID" value="ENSLACP00000013308.1"/>
    <property type="gene ID" value="ENSLACG00000011717.2"/>
</dbReference>
<dbReference type="EMBL" id="AFYH01099694">
    <property type="status" value="NOT_ANNOTATED_CDS"/>
    <property type="molecule type" value="Genomic_DNA"/>
</dbReference>
<keyword evidence="1" id="KW-0175">Coiled coil</keyword>
<organism evidence="2 3">
    <name type="scientific">Latimeria chalumnae</name>
    <name type="common">Coelacanth</name>
    <dbReference type="NCBI Taxonomy" id="7897"/>
    <lineage>
        <taxon>Eukaryota</taxon>
        <taxon>Metazoa</taxon>
        <taxon>Chordata</taxon>
        <taxon>Craniata</taxon>
        <taxon>Vertebrata</taxon>
        <taxon>Euteleostomi</taxon>
        <taxon>Coelacanthiformes</taxon>
        <taxon>Coelacanthidae</taxon>
        <taxon>Latimeria</taxon>
    </lineage>
</organism>
<dbReference type="eggNOG" id="ENOG502QVVA">
    <property type="taxonomic scope" value="Eukaryota"/>
</dbReference>